<dbReference type="PANTHER" id="PTHR34203">
    <property type="entry name" value="METHYLTRANSFERASE, FKBM FAMILY PROTEIN"/>
    <property type="match status" value="1"/>
</dbReference>
<dbReference type="KEGG" id="tel:tlr0241"/>
<proteinExistence type="predicted"/>
<dbReference type="AlphaFoldDB" id="Q8DM82"/>
<dbReference type="STRING" id="197221.gene:10746823"/>
<dbReference type="EMBL" id="BA000039">
    <property type="protein sequence ID" value="BAC07794.1"/>
    <property type="molecule type" value="Genomic_DNA"/>
</dbReference>
<evidence type="ECO:0000256" key="1">
    <source>
        <dbReference type="SAM" id="MobiDB-lite"/>
    </source>
</evidence>
<dbReference type="Pfam" id="PF05050">
    <property type="entry name" value="Methyltransf_21"/>
    <property type="match status" value="1"/>
</dbReference>
<dbReference type="InterPro" id="IPR029063">
    <property type="entry name" value="SAM-dependent_MTases_sf"/>
</dbReference>
<dbReference type="SUPFAM" id="SSF53335">
    <property type="entry name" value="S-adenosyl-L-methionine-dependent methyltransferases"/>
    <property type="match status" value="1"/>
</dbReference>
<dbReference type="EnsemblBacteria" id="BAC07794">
    <property type="protein sequence ID" value="BAC07794"/>
    <property type="gene ID" value="BAC07794"/>
</dbReference>
<name>Q8DM82_THEVB</name>
<sequence length="309" mass="33594">MTRRSLRDGKPQAEPGRKGQSLRRGLKKLLPTPLWRVAGRAYRYAGRIGVWAHVGMRIRGSDPESARILRRALLQAPLSALRDLDEWQFPMVDEECTVIAKGVGRFRIRGRTDDLFHALPGQEPAVERAVRFLLKPGDTFIDAGANIRFYTVLASQLVGPRGKVIAIEIMPETAAVLRDNIALNGASNVRVVEAALSEVSGHSATATAPPGKLGQARLGTPSVTGAVPVMTTTLKDILADVACVSLMKLDVEGMEIPAVRGAGDSLRRIRAIIFEVLGPETDATSLLESHGYRVTALDDRNRLARLEEV</sequence>
<evidence type="ECO:0000313" key="3">
    <source>
        <dbReference type="EMBL" id="BAC07794.1"/>
    </source>
</evidence>
<organism evidence="3 4">
    <name type="scientific">Thermosynechococcus vestitus (strain NIES-2133 / IAM M-273 / BP-1)</name>
    <dbReference type="NCBI Taxonomy" id="197221"/>
    <lineage>
        <taxon>Bacteria</taxon>
        <taxon>Bacillati</taxon>
        <taxon>Cyanobacteriota</taxon>
        <taxon>Cyanophyceae</taxon>
        <taxon>Acaryochloridales</taxon>
        <taxon>Thermosynechococcaceae</taxon>
        <taxon>Thermosynechococcus</taxon>
    </lineage>
</organism>
<dbReference type="InterPro" id="IPR052514">
    <property type="entry name" value="SAM-dependent_MTase"/>
</dbReference>
<gene>
    <name evidence="3" type="ordered locus">tlr0241</name>
</gene>
<accession>Q8DM82</accession>
<feature type="region of interest" description="Disordered" evidence="1">
    <location>
        <begin position="1"/>
        <end position="23"/>
    </location>
</feature>
<evidence type="ECO:0000313" key="4">
    <source>
        <dbReference type="Proteomes" id="UP000000440"/>
    </source>
</evidence>
<dbReference type="PANTHER" id="PTHR34203:SF15">
    <property type="entry name" value="SLL1173 PROTEIN"/>
    <property type="match status" value="1"/>
</dbReference>
<dbReference type="eggNOG" id="COG2242">
    <property type="taxonomic scope" value="Bacteria"/>
</dbReference>
<feature type="compositionally biased region" description="Basic and acidic residues" evidence="1">
    <location>
        <begin position="1"/>
        <end position="17"/>
    </location>
</feature>
<reference evidence="3 4" key="1">
    <citation type="journal article" date="2002" name="DNA Res.">
        <title>Complete genome structure of the thermophilic cyanobacterium Thermosynechococcus elongatus BP-1.</title>
        <authorList>
            <person name="Nakamura Y."/>
            <person name="Kaneko T."/>
            <person name="Sato S."/>
            <person name="Ikeuchi M."/>
            <person name="Katoh H."/>
            <person name="Sasamoto S."/>
            <person name="Watanabe A."/>
            <person name="Iriguchi M."/>
            <person name="Kawashima K."/>
            <person name="Kimura T."/>
            <person name="Kishida Y."/>
            <person name="Kiyokawa C."/>
            <person name="Kohara M."/>
            <person name="Matsumoto M."/>
            <person name="Matsuno A."/>
            <person name="Nakazaki N."/>
            <person name="Shimpo S."/>
            <person name="Sugimoto M."/>
            <person name="Takeuchi C."/>
            <person name="Yamada M."/>
            <person name="Tabata S."/>
        </authorList>
    </citation>
    <scope>NUCLEOTIDE SEQUENCE [LARGE SCALE GENOMIC DNA]</scope>
    <source>
        <strain evidence="4">IAM M-273 / NIES-2133 / BP-1</strain>
    </source>
</reference>
<protein>
    <submittedName>
        <fullName evidence="3">Tlr0241 protein</fullName>
    </submittedName>
</protein>
<feature type="domain" description="Methyltransferase FkbM" evidence="2">
    <location>
        <begin position="142"/>
        <end position="294"/>
    </location>
</feature>
<dbReference type="NCBIfam" id="TIGR01444">
    <property type="entry name" value="fkbM_fam"/>
    <property type="match status" value="1"/>
</dbReference>
<dbReference type="Gene3D" id="3.40.50.150">
    <property type="entry name" value="Vaccinia Virus protein VP39"/>
    <property type="match status" value="1"/>
</dbReference>
<dbReference type="Proteomes" id="UP000000440">
    <property type="component" value="Chromosome"/>
</dbReference>
<dbReference type="InterPro" id="IPR006342">
    <property type="entry name" value="FkbM_mtfrase"/>
</dbReference>
<evidence type="ECO:0000259" key="2">
    <source>
        <dbReference type="Pfam" id="PF05050"/>
    </source>
</evidence>
<keyword evidence="4" id="KW-1185">Reference proteome</keyword>